<dbReference type="EMBL" id="VDUY01000008">
    <property type="protein sequence ID" value="TXL63520.1"/>
    <property type="molecule type" value="Genomic_DNA"/>
</dbReference>
<organism evidence="14 15">
    <name type="scientific">Zeimonas arvi</name>
    <dbReference type="NCBI Taxonomy" id="2498847"/>
    <lineage>
        <taxon>Bacteria</taxon>
        <taxon>Pseudomonadati</taxon>
        <taxon>Pseudomonadota</taxon>
        <taxon>Betaproteobacteria</taxon>
        <taxon>Burkholderiales</taxon>
        <taxon>Burkholderiaceae</taxon>
        <taxon>Zeimonas</taxon>
    </lineage>
</organism>
<keyword evidence="5 11" id="KW-0479">Metal-binding</keyword>
<evidence type="ECO:0000256" key="10">
    <source>
        <dbReference type="ARBA" id="ARBA00023291"/>
    </source>
</evidence>
<feature type="domain" description="4Fe-4S ferredoxin-type" evidence="13">
    <location>
        <begin position="31"/>
        <end position="60"/>
    </location>
</feature>
<dbReference type="PANTHER" id="PTHR42859">
    <property type="entry name" value="OXIDOREDUCTASE"/>
    <property type="match status" value="1"/>
</dbReference>
<keyword evidence="4 11" id="KW-0004">4Fe-4S</keyword>
<dbReference type="NCBIfam" id="NF045490">
    <property type="entry name" value="FdxA_Protbact"/>
    <property type="match status" value="1"/>
</dbReference>
<proteinExistence type="predicted"/>
<dbReference type="GO" id="GO:0046872">
    <property type="term" value="F:metal ion binding"/>
    <property type="evidence" value="ECO:0007669"/>
    <property type="project" value="UniProtKB-KW"/>
</dbReference>
<dbReference type="InterPro" id="IPR000813">
    <property type="entry name" value="7Fe_ferredoxin"/>
</dbReference>
<evidence type="ECO:0000256" key="1">
    <source>
        <dbReference type="ARBA" id="ARBA00001927"/>
    </source>
</evidence>
<dbReference type="InterPro" id="IPR017900">
    <property type="entry name" value="4Fe4S_Fe_S_CS"/>
</dbReference>
<name>A0A5C8NR19_9BURK</name>
<dbReference type="AlphaFoldDB" id="A0A5C8NR19"/>
<dbReference type="InterPro" id="IPR022569">
    <property type="entry name" value="Fd_C"/>
</dbReference>
<evidence type="ECO:0000256" key="7">
    <source>
        <dbReference type="ARBA" id="ARBA00022982"/>
    </source>
</evidence>
<dbReference type="PANTHER" id="PTHR42859:SF2">
    <property type="entry name" value="FERREDOXIN"/>
    <property type="match status" value="1"/>
</dbReference>
<gene>
    <name evidence="14" type="ORF">FHP08_16905</name>
</gene>
<keyword evidence="3 11" id="KW-0813">Transport</keyword>
<comment type="function">
    <text evidence="11">Ferredoxins are iron-sulfur proteins that transfer electrons in a wide variety of metabolic reactions.</text>
</comment>
<accession>A0A5C8NR19</accession>
<comment type="caution">
    <text evidence="14">The sequence shown here is derived from an EMBL/GenBank/DDBJ whole genome shotgun (WGS) entry which is preliminary data.</text>
</comment>
<feature type="compositionally biased region" description="Low complexity" evidence="12">
    <location>
        <begin position="112"/>
        <end position="122"/>
    </location>
</feature>
<evidence type="ECO:0000256" key="6">
    <source>
        <dbReference type="ARBA" id="ARBA00022737"/>
    </source>
</evidence>
<keyword evidence="10 11" id="KW-0003">3Fe-4S</keyword>
<protein>
    <recommendedName>
        <fullName evidence="11">Ferredoxin</fullName>
    </recommendedName>
</protein>
<keyword evidence="6 11" id="KW-0677">Repeat</keyword>
<keyword evidence="9 11" id="KW-0411">Iron-sulfur</keyword>
<evidence type="ECO:0000256" key="8">
    <source>
        <dbReference type="ARBA" id="ARBA00023004"/>
    </source>
</evidence>
<evidence type="ECO:0000256" key="3">
    <source>
        <dbReference type="ARBA" id="ARBA00022448"/>
    </source>
</evidence>
<dbReference type="Gene3D" id="3.30.70.20">
    <property type="match status" value="1"/>
</dbReference>
<dbReference type="GO" id="GO:0051538">
    <property type="term" value="F:3 iron, 4 sulfur cluster binding"/>
    <property type="evidence" value="ECO:0007669"/>
    <property type="project" value="UniProtKB-KW"/>
</dbReference>
<sequence>MTHVVTEACIRCKYTDCVDVCPVDAFREGPNFLVIDPDLCIDCAVCVPECPVEAIFLDEDVPADQQDFIPLNAELSTIWKPITRTRAPLPDADAWAGVPRKRDELRRDGSGTAAATAAEAPALVQSETEARPAEESA</sequence>
<dbReference type="Pfam" id="PF11953">
    <property type="entry name" value="DUF3470"/>
    <property type="match status" value="1"/>
</dbReference>
<evidence type="ECO:0000313" key="15">
    <source>
        <dbReference type="Proteomes" id="UP000321548"/>
    </source>
</evidence>
<feature type="region of interest" description="Disordered" evidence="12">
    <location>
        <begin position="93"/>
        <end position="137"/>
    </location>
</feature>
<feature type="compositionally biased region" description="Basic and acidic residues" evidence="12">
    <location>
        <begin position="128"/>
        <end position="137"/>
    </location>
</feature>
<evidence type="ECO:0000256" key="11">
    <source>
        <dbReference type="RuleBase" id="RU364098"/>
    </source>
</evidence>
<reference evidence="14 15" key="1">
    <citation type="submission" date="2019-06" db="EMBL/GenBank/DDBJ databases">
        <title>Quisquiliibacterium sp. nov., isolated from a maize field.</title>
        <authorList>
            <person name="Lin S.-Y."/>
            <person name="Tsai C.-F."/>
            <person name="Young C.-C."/>
        </authorList>
    </citation>
    <scope>NUCLEOTIDE SEQUENCE [LARGE SCALE GENOMIC DNA]</scope>
    <source>
        <strain evidence="14 15">CC-CFT501</strain>
    </source>
</reference>
<dbReference type="PRINTS" id="PR00354">
    <property type="entry name" value="7FE8SFRDOXIN"/>
</dbReference>
<dbReference type="InterPro" id="IPR054829">
    <property type="entry name" value="FdxA"/>
</dbReference>
<feature type="domain" description="4Fe-4S ferredoxin-type" evidence="13">
    <location>
        <begin position="1"/>
        <end position="30"/>
    </location>
</feature>
<evidence type="ECO:0000256" key="5">
    <source>
        <dbReference type="ARBA" id="ARBA00022723"/>
    </source>
</evidence>
<dbReference type="PROSITE" id="PS51379">
    <property type="entry name" value="4FE4S_FER_2"/>
    <property type="match status" value="2"/>
</dbReference>
<dbReference type="Proteomes" id="UP000321548">
    <property type="component" value="Unassembled WGS sequence"/>
</dbReference>
<feature type="compositionally biased region" description="Basic and acidic residues" evidence="12">
    <location>
        <begin position="100"/>
        <end position="109"/>
    </location>
</feature>
<keyword evidence="15" id="KW-1185">Reference proteome</keyword>
<comment type="cofactor">
    <cofactor evidence="1 11">
        <name>[3Fe-4S] cluster</name>
        <dbReference type="ChEBI" id="CHEBI:21137"/>
    </cofactor>
</comment>
<evidence type="ECO:0000256" key="4">
    <source>
        <dbReference type="ARBA" id="ARBA00022485"/>
    </source>
</evidence>
<dbReference type="SUPFAM" id="SSF54862">
    <property type="entry name" value="4Fe-4S ferredoxins"/>
    <property type="match status" value="1"/>
</dbReference>
<dbReference type="InterPro" id="IPR017896">
    <property type="entry name" value="4Fe4S_Fe-S-bd"/>
</dbReference>
<dbReference type="Pfam" id="PF00037">
    <property type="entry name" value="Fer4"/>
    <property type="match status" value="1"/>
</dbReference>
<dbReference type="GO" id="GO:0051539">
    <property type="term" value="F:4 iron, 4 sulfur cluster binding"/>
    <property type="evidence" value="ECO:0007669"/>
    <property type="project" value="UniProtKB-KW"/>
</dbReference>
<dbReference type="OrthoDB" id="9803397at2"/>
<keyword evidence="7 11" id="KW-0249">Electron transport</keyword>
<evidence type="ECO:0000313" key="14">
    <source>
        <dbReference type="EMBL" id="TXL63520.1"/>
    </source>
</evidence>
<evidence type="ECO:0000256" key="12">
    <source>
        <dbReference type="SAM" id="MobiDB-lite"/>
    </source>
</evidence>
<evidence type="ECO:0000259" key="13">
    <source>
        <dbReference type="PROSITE" id="PS51379"/>
    </source>
</evidence>
<comment type="cofactor">
    <cofactor evidence="2 11">
        <name>[4Fe-4S] cluster</name>
        <dbReference type="ChEBI" id="CHEBI:49883"/>
    </cofactor>
</comment>
<dbReference type="InterPro" id="IPR050294">
    <property type="entry name" value="RnfB_subfamily"/>
</dbReference>
<evidence type="ECO:0000256" key="2">
    <source>
        <dbReference type="ARBA" id="ARBA00001966"/>
    </source>
</evidence>
<dbReference type="PROSITE" id="PS00198">
    <property type="entry name" value="4FE4S_FER_1"/>
    <property type="match status" value="1"/>
</dbReference>
<evidence type="ECO:0000256" key="9">
    <source>
        <dbReference type="ARBA" id="ARBA00023014"/>
    </source>
</evidence>
<dbReference type="GO" id="GO:0009055">
    <property type="term" value="F:electron transfer activity"/>
    <property type="evidence" value="ECO:0007669"/>
    <property type="project" value="InterPro"/>
</dbReference>
<keyword evidence="8 11" id="KW-0408">Iron</keyword>